<dbReference type="RefSeq" id="WP_037517685.1">
    <property type="nucleotide sequence ID" value="NZ_JGVR01000004.1"/>
</dbReference>
<proteinExistence type="predicted"/>
<dbReference type="AlphaFoldDB" id="A0A084EQY8"/>
<evidence type="ECO:0000313" key="2">
    <source>
        <dbReference type="Proteomes" id="UP000028534"/>
    </source>
</evidence>
<dbReference type="PATRIC" id="fig|13690.10.peg.1142"/>
<organism evidence="1 2">
    <name type="scientific">Sphingobium yanoikuyae</name>
    <name type="common">Sphingomonas yanoikuyae</name>
    <dbReference type="NCBI Taxonomy" id="13690"/>
    <lineage>
        <taxon>Bacteria</taxon>
        <taxon>Pseudomonadati</taxon>
        <taxon>Pseudomonadota</taxon>
        <taxon>Alphaproteobacteria</taxon>
        <taxon>Sphingomonadales</taxon>
        <taxon>Sphingomonadaceae</taxon>
        <taxon>Sphingobium</taxon>
    </lineage>
</organism>
<protein>
    <recommendedName>
        <fullName evidence="3">DUF3010 family protein</fullName>
    </recommendedName>
</protein>
<dbReference type="EMBL" id="JGVR01000004">
    <property type="protein sequence ID" value="KEZ20380.1"/>
    <property type="molecule type" value="Genomic_DNA"/>
</dbReference>
<reference evidence="1 2" key="1">
    <citation type="submission" date="2014-03" db="EMBL/GenBank/DDBJ databases">
        <title>Genome sequence of Sphingobium yanoikuyae B1.</title>
        <authorList>
            <person name="Gan H.M."/>
            <person name="Gan H.Y."/>
            <person name="Savka M.A."/>
        </authorList>
    </citation>
    <scope>NUCLEOTIDE SEQUENCE [LARGE SCALE GENOMIC DNA]</scope>
    <source>
        <strain evidence="1 2">B1</strain>
    </source>
</reference>
<dbReference type="InterPro" id="IPR021378">
    <property type="entry name" value="DUF3010"/>
</dbReference>
<dbReference type="Proteomes" id="UP000028534">
    <property type="component" value="Unassembled WGS sequence"/>
</dbReference>
<sequence>MIICGVDIKGKEANLAIVSSDSEGNIEHINCATKKLSLHDHEDAASLDALMKAIKAFANENKIDGFAIKSRKATGQLAAGGITFKIEALFQLSGTEVTFVSPPTLAAFTKKSNVATPPQSVKQYQADAYRAAAWKLAKV</sequence>
<evidence type="ECO:0008006" key="3">
    <source>
        <dbReference type="Google" id="ProtNLM"/>
    </source>
</evidence>
<dbReference type="eggNOG" id="ENOG5032ZGF">
    <property type="taxonomic scope" value="Bacteria"/>
</dbReference>
<accession>A0A084EQY8</accession>
<evidence type="ECO:0000313" key="1">
    <source>
        <dbReference type="EMBL" id="KEZ20380.1"/>
    </source>
</evidence>
<gene>
    <name evidence="1" type="ORF">CP98_01102</name>
</gene>
<name>A0A084EQY8_SPHYA</name>
<dbReference type="Pfam" id="PF11215">
    <property type="entry name" value="DUF3010"/>
    <property type="match status" value="1"/>
</dbReference>
<comment type="caution">
    <text evidence="1">The sequence shown here is derived from an EMBL/GenBank/DDBJ whole genome shotgun (WGS) entry which is preliminary data.</text>
</comment>